<keyword evidence="4" id="KW-0964">Secreted</keyword>
<keyword evidence="5 16" id="KW-0732">Signal</keyword>
<keyword evidence="6" id="KW-0677">Repeat</keyword>
<dbReference type="GO" id="GO:0071555">
    <property type="term" value="P:cell wall organization"/>
    <property type="evidence" value="ECO:0007669"/>
    <property type="project" value="UniProtKB-KW"/>
</dbReference>
<evidence type="ECO:0000256" key="5">
    <source>
        <dbReference type="ARBA" id="ARBA00022729"/>
    </source>
</evidence>
<comment type="similarity">
    <text evidence="2 15">Belongs to the glycosyl hydrolase 28 family.</text>
</comment>
<dbReference type="Pfam" id="PF00295">
    <property type="entry name" value="Glyco_hydro_28"/>
    <property type="match status" value="1"/>
</dbReference>
<feature type="chain" id="PRO_5015760590" description="endo-polygalacturonase" evidence="16">
    <location>
        <begin position="22"/>
        <end position="386"/>
    </location>
</feature>
<evidence type="ECO:0000256" key="12">
    <source>
        <dbReference type="ARBA" id="ARBA00034074"/>
    </source>
</evidence>
<keyword evidence="9" id="KW-1015">Disulfide bond</keyword>
<dbReference type="FunFam" id="2.160.20.10:FF:000002">
    <property type="entry name" value="Endopolygalacturonase D"/>
    <property type="match status" value="1"/>
</dbReference>
<comment type="subcellular location">
    <subcellularLocation>
        <location evidence="1">Secreted</location>
    </subcellularLocation>
</comment>
<evidence type="ECO:0000256" key="8">
    <source>
        <dbReference type="ARBA" id="ARBA00023145"/>
    </source>
</evidence>
<evidence type="ECO:0000256" key="2">
    <source>
        <dbReference type="ARBA" id="ARBA00008834"/>
    </source>
</evidence>
<evidence type="ECO:0000256" key="1">
    <source>
        <dbReference type="ARBA" id="ARBA00004613"/>
    </source>
</evidence>
<keyword evidence="11" id="KW-0961">Cell wall biogenesis/degradation</keyword>
<dbReference type="InParanoid" id="A0A2T3AGT4"/>
<evidence type="ECO:0000256" key="6">
    <source>
        <dbReference type="ARBA" id="ARBA00022737"/>
    </source>
</evidence>
<evidence type="ECO:0000313" key="18">
    <source>
        <dbReference type="Proteomes" id="UP000241462"/>
    </source>
</evidence>
<dbReference type="AlphaFoldDB" id="A0A2T3AGT4"/>
<dbReference type="PROSITE" id="PS00502">
    <property type="entry name" value="POLYGALACTURONASE"/>
    <property type="match status" value="1"/>
</dbReference>
<organism evidence="17 18">
    <name type="scientific">Coniella lustricola</name>
    <dbReference type="NCBI Taxonomy" id="2025994"/>
    <lineage>
        <taxon>Eukaryota</taxon>
        <taxon>Fungi</taxon>
        <taxon>Dikarya</taxon>
        <taxon>Ascomycota</taxon>
        <taxon>Pezizomycotina</taxon>
        <taxon>Sordariomycetes</taxon>
        <taxon>Sordariomycetidae</taxon>
        <taxon>Diaporthales</taxon>
        <taxon>Schizoparmaceae</taxon>
        <taxon>Coniella</taxon>
    </lineage>
</organism>
<evidence type="ECO:0000256" key="13">
    <source>
        <dbReference type="ARBA" id="ARBA00083621"/>
    </source>
</evidence>
<dbReference type="PANTHER" id="PTHR31884:SF1">
    <property type="entry name" value="POLYGALACTURONASE"/>
    <property type="match status" value="1"/>
</dbReference>
<evidence type="ECO:0000256" key="10">
    <source>
        <dbReference type="ARBA" id="ARBA00023295"/>
    </source>
</evidence>
<evidence type="ECO:0000256" key="9">
    <source>
        <dbReference type="ARBA" id="ARBA00023157"/>
    </source>
</evidence>
<dbReference type="Gene3D" id="2.160.20.10">
    <property type="entry name" value="Single-stranded right-handed beta-helix, Pectin lyase-like"/>
    <property type="match status" value="1"/>
</dbReference>
<dbReference type="InterPro" id="IPR000743">
    <property type="entry name" value="Glyco_hydro_28"/>
</dbReference>
<evidence type="ECO:0000256" key="14">
    <source>
        <dbReference type="PROSITE-ProRule" id="PRU10052"/>
    </source>
</evidence>
<keyword evidence="8" id="KW-0865">Zymogen</keyword>
<evidence type="ECO:0000256" key="15">
    <source>
        <dbReference type="RuleBase" id="RU361169"/>
    </source>
</evidence>
<reference evidence="17 18" key="1">
    <citation type="journal article" date="2018" name="Mycol. Prog.">
        <title>Coniella lustricola, a new species from submerged detritus.</title>
        <authorList>
            <person name="Raudabaugh D.B."/>
            <person name="Iturriaga T."/>
            <person name="Carver A."/>
            <person name="Mondo S."/>
            <person name="Pangilinan J."/>
            <person name="Lipzen A."/>
            <person name="He G."/>
            <person name="Amirebrahimi M."/>
            <person name="Grigoriev I.V."/>
            <person name="Miller A.N."/>
        </authorList>
    </citation>
    <scope>NUCLEOTIDE SEQUENCE [LARGE SCALE GENOMIC DNA]</scope>
    <source>
        <strain evidence="17 18">B22-T-1</strain>
    </source>
</reference>
<dbReference type="Proteomes" id="UP000241462">
    <property type="component" value="Unassembled WGS sequence"/>
</dbReference>
<proteinExistence type="inferred from homology"/>
<dbReference type="PANTHER" id="PTHR31884">
    <property type="entry name" value="POLYGALACTURONASE"/>
    <property type="match status" value="1"/>
</dbReference>
<feature type="active site" evidence="14">
    <location>
        <position position="251"/>
    </location>
</feature>
<keyword evidence="18" id="KW-1185">Reference proteome</keyword>
<keyword evidence="7 15" id="KW-0378">Hydrolase</keyword>
<dbReference type="EC" id="3.2.1.15" evidence="3"/>
<dbReference type="GO" id="GO:0045490">
    <property type="term" value="P:pectin catabolic process"/>
    <property type="evidence" value="ECO:0007669"/>
    <property type="project" value="TreeGrafter"/>
</dbReference>
<comment type="catalytic activity">
    <reaction evidence="12">
        <text>(1,4-alpha-D-galacturonosyl)n+m + H2O = (1,4-alpha-D-galacturonosyl)n + (1,4-alpha-D-galacturonosyl)m.</text>
        <dbReference type="EC" id="3.2.1.15"/>
    </reaction>
</comment>
<dbReference type="SMART" id="SM00710">
    <property type="entry name" value="PbH1"/>
    <property type="match status" value="4"/>
</dbReference>
<protein>
    <recommendedName>
        <fullName evidence="3">endo-polygalacturonase</fullName>
        <ecNumber evidence="3">3.2.1.15</ecNumber>
    </recommendedName>
    <alternativeName>
        <fullName evidence="13">Pectinase</fullName>
    </alternativeName>
</protein>
<dbReference type="GO" id="GO:0004650">
    <property type="term" value="F:polygalacturonase activity"/>
    <property type="evidence" value="ECO:0007669"/>
    <property type="project" value="UniProtKB-EC"/>
</dbReference>
<dbReference type="FunCoup" id="A0A2T3AGT4">
    <property type="interactions" value="118"/>
</dbReference>
<dbReference type="SUPFAM" id="SSF51126">
    <property type="entry name" value="Pectin lyase-like"/>
    <property type="match status" value="1"/>
</dbReference>
<evidence type="ECO:0000256" key="11">
    <source>
        <dbReference type="ARBA" id="ARBA00023316"/>
    </source>
</evidence>
<evidence type="ECO:0000256" key="3">
    <source>
        <dbReference type="ARBA" id="ARBA00012736"/>
    </source>
</evidence>
<feature type="signal peptide" evidence="16">
    <location>
        <begin position="1"/>
        <end position="21"/>
    </location>
</feature>
<gene>
    <name evidence="17" type="ORF">BD289DRAFT_362664</name>
</gene>
<dbReference type="GO" id="GO:0005576">
    <property type="term" value="C:extracellular region"/>
    <property type="evidence" value="ECO:0007669"/>
    <property type="project" value="UniProtKB-SubCell"/>
</dbReference>
<dbReference type="EMBL" id="KZ678392">
    <property type="protein sequence ID" value="PSR97358.1"/>
    <property type="molecule type" value="Genomic_DNA"/>
</dbReference>
<dbReference type="InterPro" id="IPR050434">
    <property type="entry name" value="Glycosyl_hydrlase_28"/>
</dbReference>
<keyword evidence="10 15" id="KW-0326">Glycosidase</keyword>
<sequence>MYNSFLGVAVVSVLAASGALASPEPVAAPIAAPATTPAPSPAEIGEALEKRAACTFAGSTGYSAASASKADCATIVLSALAVPAGVTLDLTDLADGTEVTFEGATTFAYEEWEGPLFAVSGTSITVTGASGSSLDGNGAQYWDGEGSNGGKTKPKFFQAHDLEKSTISGITITNAPVQVFSINGATTLALTDVTIDNSDGDSLGANTDCFDIGSSTGVTITGAKCYNQDDCVAINSGTSITFTGGYCSGGHGLSIGSVGGRDDNTVSDVTFESTQVVDSQQAVRIKTISGDTGTVKSITYKDITISGATDYGVIITQAYNGDTATTGVPITDLTLSGVTGTVSSDATNIFIDCGSTASCSGWTWDVDVTGGDTSSDCANIPSGASC</sequence>
<dbReference type="OrthoDB" id="1546079at2759"/>
<accession>A0A2T3AGT4</accession>
<evidence type="ECO:0000256" key="7">
    <source>
        <dbReference type="ARBA" id="ARBA00022801"/>
    </source>
</evidence>
<evidence type="ECO:0000256" key="16">
    <source>
        <dbReference type="SAM" id="SignalP"/>
    </source>
</evidence>
<evidence type="ECO:0000256" key="4">
    <source>
        <dbReference type="ARBA" id="ARBA00022525"/>
    </source>
</evidence>
<dbReference type="STRING" id="2025994.A0A2T3AGT4"/>
<dbReference type="InterPro" id="IPR006626">
    <property type="entry name" value="PbH1"/>
</dbReference>
<evidence type="ECO:0000313" key="17">
    <source>
        <dbReference type="EMBL" id="PSR97358.1"/>
    </source>
</evidence>
<name>A0A2T3AGT4_9PEZI</name>
<dbReference type="InterPro" id="IPR011050">
    <property type="entry name" value="Pectin_lyase_fold/virulence"/>
</dbReference>
<dbReference type="InterPro" id="IPR012334">
    <property type="entry name" value="Pectin_lyas_fold"/>
</dbReference>